<evidence type="ECO:0000256" key="2">
    <source>
        <dbReference type="ARBA" id="ARBA00011245"/>
    </source>
</evidence>
<comment type="similarity">
    <text evidence="1 4">Belongs to the Nudix hydrolase family. NudJ subfamily.</text>
</comment>
<gene>
    <name evidence="6" type="primary">mutT</name>
    <name evidence="4" type="synonym">nudJ</name>
    <name evidence="6" type="ORF">GCM10011365_16370</name>
</gene>
<dbReference type="EMBL" id="BMEO01000006">
    <property type="protein sequence ID" value="GGF95752.1"/>
    <property type="molecule type" value="Genomic_DNA"/>
</dbReference>
<evidence type="ECO:0000256" key="3">
    <source>
        <dbReference type="ARBA" id="ARBA00015552"/>
    </source>
</evidence>
<keyword evidence="4 6" id="KW-0378">Hydrolase</keyword>
<comment type="subunit">
    <text evidence="2 4">Monomer.</text>
</comment>
<reference evidence="6" key="1">
    <citation type="journal article" date="2014" name="Int. J. Syst. Evol. Microbiol.">
        <title>Complete genome sequence of Corynebacterium casei LMG S-19264T (=DSM 44701T), isolated from a smear-ripened cheese.</title>
        <authorList>
            <consortium name="US DOE Joint Genome Institute (JGI-PGF)"/>
            <person name="Walter F."/>
            <person name="Albersmeier A."/>
            <person name="Kalinowski J."/>
            <person name="Ruckert C."/>
        </authorList>
    </citation>
    <scope>NUCLEOTIDE SEQUENCE</scope>
    <source>
        <strain evidence="6">CGMCC 1.12181</strain>
    </source>
</reference>
<evidence type="ECO:0000256" key="4">
    <source>
        <dbReference type="RuleBase" id="RU364043"/>
    </source>
</evidence>
<dbReference type="GO" id="GO:0017111">
    <property type="term" value="F:ribonucleoside triphosphate phosphatase activity"/>
    <property type="evidence" value="ECO:0007669"/>
    <property type="project" value="InterPro"/>
</dbReference>
<proteinExistence type="inferred from homology"/>
<dbReference type="Pfam" id="PF00293">
    <property type="entry name" value="NUDIX"/>
    <property type="match status" value="1"/>
</dbReference>
<keyword evidence="4" id="KW-0460">Magnesium</keyword>
<dbReference type="InterPro" id="IPR000086">
    <property type="entry name" value="NUDIX_hydrolase_dom"/>
</dbReference>
<dbReference type="InterPro" id="IPR015797">
    <property type="entry name" value="NUDIX_hydrolase-like_dom_sf"/>
</dbReference>
<reference evidence="6" key="2">
    <citation type="submission" date="2020-09" db="EMBL/GenBank/DDBJ databases">
        <authorList>
            <person name="Sun Q."/>
            <person name="Zhou Y."/>
        </authorList>
    </citation>
    <scope>NUCLEOTIDE SEQUENCE</scope>
    <source>
        <strain evidence="6">CGMCC 1.12181</strain>
    </source>
</reference>
<evidence type="ECO:0000259" key="5">
    <source>
        <dbReference type="PROSITE" id="PS51462"/>
    </source>
</evidence>
<evidence type="ECO:0000313" key="6">
    <source>
        <dbReference type="EMBL" id="GGF95752.1"/>
    </source>
</evidence>
<dbReference type="CDD" id="cd03675">
    <property type="entry name" value="NUDIX_Hydrolase"/>
    <property type="match status" value="1"/>
</dbReference>
<keyword evidence="7" id="KW-1185">Reference proteome</keyword>
<feature type="domain" description="Nudix hydrolase" evidence="5">
    <location>
        <begin position="5"/>
        <end position="138"/>
    </location>
</feature>
<dbReference type="EC" id="3.6.1.-" evidence="4"/>
<dbReference type="PANTHER" id="PTHR43222:SF11">
    <property type="entry name" value="PHOSPHATASE NUDJ"/>
    <property type="match status" value="1"/>
</dbReference>
<protein>
    <recommendedName>
        <fullName evidence="3 4">Phosphatase NudJ</fullName>
        <ecNumber evidence="4">3.6.1.-</ecNumber>
    </recommendedName>
</protein>
<dbReference type="Proteomes" id="UP000605253">
    <property type="component" value="Unassembled WGS sequence"/>
</dbReference>
<organism evidence="6 7">
    <name type="scientific">Marinicella pacifica</name>
    <dbReference type="NCBI Taxonomy" id="1171543"/>
    <lineage>
        <taxon>Bacteria</taxon>
        <taxon>Pseudomonadati</taxon>
        <taxon>Pseudomonadota</taxon>
        <taxon>Gammaproteobacteria</taxon>
        <taxon>Lysobacterales</taxon>
        <taxon>Marinicellaceae</taxon>
        <taxon>Marinicella</taxon>
    </lineage>
</organism>
<dbReference type="GO" id="GO:0017110">
    <property type="term" value="F:nucleoside diphosphate phosphatase activity"/>
    <property type="evidence" value="ECO:0007669"/>
    <property type="project" value="InterPro"/>
</dbReference>
<dbReference type="AlphaFoldDB" id="A0A917FQC6"/>
<accession>A0A917FQC6</accession>
<name>A0A917FQC6_9GAMM</name>
<sequence>MRDWLPRVTVATIVERDGRFLMVEENVHGEIKINQPAGHLEPGETLPEAAVRETLEETAWQIQIDYLVEFSQWTSASGNHYLRSCFAGRAIQLMPNQILDEGIIRALWMTRDEVAAHHNRLRSPLVLHHIDHYINGKQTPLDIFSYYD</sequence>
<dbReference type="PROSITE" id="PS51462">
    <property type="entry name" value="NUDIX"/>
    <property type="match status" value="1"/>
</dbReference>
<dbReference type="PANTHER" id="PTHR43222">
    <property type="entry name" value="NUDIX HYDROLASE 23"/>
    <property type="match status" value="1"/>
</dbReference>
<evidence type="ECO:0000256" key="1">
    <source>
        <dbReference type="ARBA" id="ARBA00007608"/>
    </source>
</evidence>
<dbReference type="SUPFAM" id="SSF55811">
    <property type="entry name" value="Nudix"/>
    <property type="match status" value="1"/>
</dbReference>
<comment type="cofactor">
    <cofactor evidence="4">
        <name>Mg(2+)</name>
        <dbReference type="ChEBI" id="CHEBI:18420"/>
    </cofactor>
</comment>
<dbReference type="InterPro" id="IPR033713">
    <property type="entry name" value="NudJ"/>
</dbReference>
<comment type="caution">
    <text evidence="6">The sequence shown here is derived from an EMBL/GenBank/DDBJ whole genome shotgun (WGS) entry which is preliminary data.</text>
</comment>
<dbReference type="RefSeq" id="WP_188365241.1">
    <property type="nucleotide sequence ID" value="NZ_BAABJF010000001.1"/>
</dbReference>
<evidence type="ECO:0000313" key="7">
    <source>
        <dbReference type="Proteomes" id="UP000605253"/>
    </source>
</evidence>
<dbReference type="GO" id="GO:0004787">
    <property type="term" value="F:thiamine diphosphate phosphatase activity"/>
    <property type="evidence" value="ECO:0007669"/>
    <property type="project" value="InterPro"/>
</dbReference>
<dbReference type="Gene3D" id="3.90.79.10">
    <property type="entry name" value="Nucleoside Triphosphate Pyrophosphohydrolase"/>
    <property type="match status" value="1"/>
</dbReference>